<evidence type="ECO:0000256" key="3">
    <source>
        <dbReference type="ARBA" id="ARBA00022759"/>
    </source>
</evidence>
<accession>A0A0N0CWN0</accession>
<reference evidence="11 12" key="1">
    <citation type="submission" date="2015-07" db="EMBL/GenBank/DDBJ databases">
        <title>Genome sequencing project for genomic taxonomy and phylogenomics of Bacillus-like bacteria.</title>
        <authorList>
            <person name="Liu B."/>
            <person name="Wang J."/>
            <person name="Zhu Y."/>
            <person name="Liu G."/>
            <person name="Chen Q."/>
            <person name="Chen Z."/>
            <person name="Che J."/>
            <person name="Ge C."/>
            <person name="Shi H."/>
            <person name="Pan Z."/>
            <person name="Liu X."/>
        </authorList>
    </citation>
    <scope>NUCLEOTIDE SEQUENCE [LARGE SCALE GENOMIC DNA]</scope>
    <source>
        <strain evidence="11 12">DSM 54</strain>
    </source>
</reference>
<dbReference type="GO" id="GO:0046872">
    <property type="term" value="F:metal ion binding"/>
    <property type="evidence" value="ECO:0007669"/>
    <property type="project" value="UniProtKB-UniRule"/>
</dbReference>
<dbReference type="GO" id="GO:0043571">
    <property type="term" value="P:maintenance of CRISPR repeat elements"/>
    <property type="evidence" value="ECO:0007669"/>
    <property type="project" value="UniProtKB-UniRule"/>
</dbReference>
<keyword evidence="3 10" id="KW-0255">Endonuclease</keyword>
<evidence type="ECO:0000256" key="8">
    <source>
        <dbReference type="ARBA" id="ARBA00023211"/>
    </source>
</evidence>
<proteinExistence type="inferred from homology"/>
<dbReference type="EMBL" id="LGCI01000005">
    <property type="protein sequence ID" value="KOY83401.1"/>
    <property type="molecule type" value="Genomic_DNA"/>
</dbReference>
<keyword evidence="12" id="KW-1185">Reference proteome</keyword>
<dbReference type="Pfam" id="PF01867">
    <property type="entry name" value="Cas_Cas1"/>
    <property type="match status" value="1"/>
</dbReference>
<evidence type="ECO:0000256" key="4">
    <source>
        <dbReference type="ARBA" id="ARBA00022801"/>
    </source>
</evidence>
<keyword evidence="7 10" id="KW-0238">DNA-binding</keyword>
<dbReference type="PANTHER" id="PTHR34353:SF2">
    <property type="entry name" value="CRISPR-ASSOCIATED ENDONUCLEASE CAS1 1"/>
    <property type="match status" value="1"/>
</dbReference>
<gene>
    <name evidence="10" type="primary">cas1</name>
    <name evidence="11" type="ORF">ADM90_09060</name>
</gene>
<comment type="cofactor">
    <cofactor evidence="10">
        <name>Mg(2+)</name>
        <dbReference type="ChEBI" id="CHEBI:18420"/>
    </cofactor>
    <cofactor evidence="10">
        <name>Mn(2+)</name>
        <dbReference type="ChEBI" id="CHEBI:29035"/>
    </cofactor>
</comment>
<dbReference type="NCBIfam" id="TIGR00287">
    <property type="entry name" value="cas1"/>
    <property type="match status" value="1"/>
</dbReference>
<dbReference type="InterPro" id="IPR019856">
    <property type="entry name" value="CRISPR-assoc_Cas1_DVULG"/>
</dbReference>
<evidence type="ECO:0000256" key="5">
    <source>
        <dbReference type="ARBA" id="ARBA00022842"/>
    </source>
</evidence>
<dbReference type="InterPro" id="IPR042211">
    <property type="entry name" value="CRISPR-assoc_Cas1_N"/>
</dbReference>
<dbReference type="STRING" id="33935.ADM90_09060"/>
<dbReference type="GO" id="GO:0003677">
    <property type="term" value="F:DNA binding"/>
    <property type="evidence" value="ECO:0007669"/>
    <property type="project" value="UniProtKB-KW"/>
</dbReference>
<comment type="similarity">
    <text evidence="10">Belongs to the CRISPR-associated endonuclease Cas1 family.</text>
</comment>
<dbReference type="NCBIfam" id="TIGR03640">
    <property type="entry name" value="cas1_DVULG"/>
    <property type="match status" value="1"/>
</dbReference>
<feature type="binding site" evidence="10">
    <location>
        <position position="234"/>
    </location>
    <ligand>
        <name>Mn(2+)</name>
        <dbReference type="ChEBI" id="CHEBI:29035"/>
    </ligand>
</feature>
<dbReference type="GO" id="GO:0004520">
    <property type="term" value="F:DNA endonuclease activity"/>
    <property type="evidence" value="ECO:0007669"/>
    <property type="project" value="InterPro"/>
</dbReference>
<evidence type="ECO:0000313" key="11">
    <source>
        <dbReference type="EMBL" id="KOY83401.1"/>
    </source>
</evidence>
<evidence type="ECO:0000313" key="12">
    <source>
        <dbReference type="Proteomes" id="UP000037977"/>
    </source>
</evidence>
<dbReference type="PATRIC" id="fig|33935.3.peg.1290"/>
<dbReference type="PANTHER" id="PTHR34353">
    <property type="entry name" value="CRISPR-ASSOCIATED ENDONUCLEASE CAS1 1"/>
    <property type="match status" value="1"/>
</dbReference>
<evidence type="ECO:0000256" key="10">
    <source>
        <dbReference type="HAMAP-Rule" id="MF_01470"/>
    </source>
</evidence>
<keyword evidence="5 10" id="KW-0460">Magnesium</keyword>
<dbReference type="OrthoDB" id="9803119at2"/>
<evidence type="ECO:0000256" key="1">
    <source>
        <dbReference type="ARBA" id="ARBA00022722"/>
    </source>
</evidence>
<dbReference type="GO" id="GO:0016787">
    <property type="term" value="F:hydrolase activity"/>
    <property type="evidence" value="ECO:0007669"/>
    <property type="project" value="UniProtKB-KW"/>
</dbReference>
<keyword evidence="8 10" id="KW-0464">Manganese</keyword>
<evidence type="ECO:0000256" key="9">
    <source>
        <dbReference type="ARBA" id="ARBA00038592"/>
    </source>
</evidence>
<organism evidence="11 12">
    <name type="scientific">Lysinibacillus macroides</name>
    <dbReference type="NCBI Taxonomy" id="33935"/>
    <lineage>
        <taxon>Bacteria</taxon>
        <taxon>Bacillati</taxon>
        <taxon>Bacillota</taxon>
        <taxon>Bacilli</taxon>
        <taxon>Bacillales</taxon>
        <taxon>Bacillaceae</taxon>
        <taxon>Lysinibacillus</taxon>
    </lineage>
</organism>
<comment type="subunit">
    <text evidence="9 10">Homodimer, forms a heterotetramer with a Cas2 homodimer.</text>
</comment>
<dbReference type="GO" id="GO:0051607">
    <property type="term" value="P:defense response to virus"/>
    <property type="evidence" value="ECO:0007669"/>
    <property type="project" value="UniProtKB-UniRule"/>
</dbReference>
<evidence type="ECO:0000256" key="7">
    <source>
        <dbReference type="ARBA" id="ARBA00023125"/>
    </source>
</evidence>
<dbReference type="InterPro" id="IPR002729">
    <property type="entry name" value="CRISPR-assoc_Cas1"/>
</dbReference>
<keyword evidence="1 10" id="KW-0540">Nuclease</keyword>
<dbReference type="RefSeq" id="WP_053994644.1">
    <property type="nucleotide sequence ID" value="NZ_CP065643.1"/>
</dbReference>
<dbReference type="InterPro" id="IPR042206">
    <property type="entry name" value="CRISPR-assoc_Cas1_C"/>
</dbReference>
<dbReference type="HAMAP" id="MF_01470">
    <property type="entry name" value="Cas1"/>
    <property type="match status" value="1"/>
</dbReference>
<evidence type="ECO:0000256" key="6">
    <source>
        <dbReference type="ARBA" id="ARBA00023118"/>
    </source>
</evidence>
<feature type="binding site" evidence="10">
    <location>
        <position position="166"/>
    </location>
    <ligand>
        <name>Mn(2+)</name>
        <dbReference type="ChEBI" id="CHEBI:29035"/>
    </ligand>
</feature>
<name>A0A0N0CWN0_9BACI</name>
<dbReference type="Gene3D" id="3.100.10.20">
    <property type="entry name" value="CRISPR-associated endonuclease Cas1, N-terminal domain"/>
    <property type="match status" value="1"/>
</dbReference>
<dbReference type="EC" id="3.1.-.-" evidence="10"/>
<keyword evidence="6 10" id="KW-0051">Antiviral defense</keyword>
<evidence type="ECO:0000256" key="2">
    <source>
        <dbReference type="ARBA" id="ARBA00022723"/>
    </source>
</evidence>
<dbReference type="Proteomes" id="UP000037977">
    <property type="component" value="Unassembled WGS sequence"/>
</dbReference>
<sequence>MRKLLNTLFITTPNSYLALKGETVVVTAGEDQLGRIPLHNLEAICTFGYMGASPKLMQACAERNISLTFLSESGKFLARVVGESKGNVVLRKTQYRLSDSTDESAKIARNFIFAKIANQKWIVERMTRDYPMRIDVPAFKKISATLSGYLKEILTMQDLERLRGLEGQAANHYFRCFDQMILQQKESFFFKTRNRRPPTDNVNALLSLAYTLLAKDVGAALENVGLDAYVGYLHRDRPGRASLALDVMEELRGVMADRFVLKLINKKIITAKDFLTKENGAVLLTDEGRAKFIQTWRERKQEPLTHPYLKEKINWGLVPHAQAMLLARHLRGDLEEYPPFLWK</sequence>
<dbReference type="InterPro" id="IPR050646">
    <property type="entry name" value="Cas1"/>
</dbReference>
<dbReference type="AlphaFoldDB" id="A0A0N0CWN0"/>
<feature type="binding site" evidence="10">
    <location>
        <position position="249"/>
    </location>
    <ligand>
        <name>Mn(2+)</name>
        <dbReference type="ChEBI" id="CHEBI:29035"/>
    </ligand>
</feature>
<dbReference type="CDD" id="cd09721">
    <property type="entry name" value="Cas1_I-C"/>
    <property type="match status" value="1"/>
</dbReference>
<keyword evidence="4 10" id="KW-0378">Hydrolase</keyword>
<protein>
    <recommendedName>
        <fullName evidence="10">CRISPR-associated endonuclease Cas1</fullName>
        <ecNumber evidence="10">3.1.-.-</ecNumber>
    </recommendedName>
</protein>
<dbReference type="Gene3D" id="1.20.120.920">
    <property type="entry name" value="CRISPR-associated endonuclease Cas1, C-terminal domain"/>
    <property type="match status" value="1"/>
</dbReference>
<comment type="function">
    <text evidence="10">CRISPR (clustered regularly interspaced short palindromic repeat), is an adaptive immune system that provides protection against mobile genetic elements (viruses, transposable elements and conjugative plasmids). CRISPR clusters contain spacers, sequences complementary to antecedent mobile elements, and target invading nucleic acids. CRISPR clusters are transcribed and processed into CRISPR RNA (crRNA). Acts as a dsDNA endonuclease. Involved in the integration of spacer DNA into the CRISPR cassette.</text>
</comment>
<comment type="caution">
    <text evidence="11">The sequence shown here is derived from an EMBL/GenBank/DDBJ whole genome shotgun (WGS) entry which is preliminary data.</text>
</comment>
<keyword evidence="2 10" id="KW-0479">Metal-binding</keyword>